<keyword evidence="2" id="KW-0472">Membrane</keyword>
<dbReference type="AlphaFoldDB" id="A0A8K0HEJ8"/>
<dbReference type="EMBL" id="VOIH02000003">
    <property type="protein sequence ID" value="KAF3450744.1"/>
    <property type="molecule type" value="Genomic_DNA"/>
</dbReference>
<feature type="compositionally biased region" description="Low complexity" evidence="1">
    <location>
        <begin position="71"/>
        <end position="86"/>
    </location>
</feature>
<dbReference type="Proteomes" id="UP000796880">
    <property type="component" value="Unassembled WGS sequence"/>
</dbReference>
<evidence type="ECO:0000256" key="2">
    <source>
        <dbReference type="SAM" id="Phobius"/>
    </source>
</evidence>
<dbReference type="OrthoDB" id="903824at2759"/>
<name>A0A8K0HEJ8_9ROSA</name>
<feature type="compositionally biased region" description="Polar residues" evidence="1">
    <location>
        <begin position="9"/>
        <end position="20"/>
    </location>
</feature>
<feature type="transmembrane region" description="Helical" evidence="2">
    <location>
        <begin position="123"/>
        <end position="144"/>
    </location>
</feature>
<proteinExistence type="predicted"/>
<keyword evidence="2" id="KW-0812">Transmembrane</keyword>
<sequence>MLSAKSESDITSLAPSSPSRSPKRTVYYVQSPSRDSHDGDKSSSMQATPIYNNSPMESPSHPSFGRHSRNSSASRFSGIFRSSSGRKGSRKQRNDKGWPECNVIMEEGSYDDVDKALSRWMQALIAMLSFVVLFSVFCLIIWGASRPFKAEIVVKSLVVHNLYVGEGSDYTGVTTKMLTVNGSLKLSVYNPATIFGIHVSSAPINLVYSEIAVATGQVVEEILSTKEEQENSTSELGRSKGSAVRSRVKLSGFTEWKSGGSIDVEVGNKVTRECGWETGENEAQEANLLLFNHRFVWHQAHQVQEELLHL</sequence>
<evidence type="ECO:0000313" key="3">
    <source>
        <dbReference type="EMBL" id="KAF3450744.1"/>
    </source>
</evidence>
<keyword evidence="2" id="KW-1133">Transmembrane helix</keyword>
<gene>
    <name evidence="3" type="ORF">FNV43_RR06833</name>
</gene>
<evidence type="ECO:0000256" key="1">
    <source>
        <dbReference type="SAM" id="MobiDB-lite"/>
    </source>
</evidence>
<protein>
    <recommendedName>
        <fullName evidence="5">Late embryogenesis abundant protein LEA-2 subgroup domain-containing protein</fullName>
    </recommendedName>
</protein>
<accession>A0A8K0HEJ8</accession>
<evidence type="ECO:0000313" key="4">
    <source>
        <dbReference type="Proteomes" id="UP000796880"/>
    </source>
</evidence>
<keyword evidence="4" id="KW-1185">Reference proteome</keyword>
<feature type="region of interest" description="Disordered" evidence="1">
    <location>
        <begin position="1"/>
        <end position="97"/>
    </location>
</feature>
<feature type="compositionally biased region" description="Polar residues" evidence="1">
    <location>
        <begin position="42"/>
        <end position="61"/>
    </location>
</feature>
<evidence type="ECO:0008006" key="5">
    <source>
        <dbReference type="Google" id="ProtNLM"/>
    </source>
</evidence>
<reference evidence="3" key="1">
    <citation type="submission" date="2020-03" db="EMBL/GenBank/DDBJ databases">
        <title>A high-quality chromosome-level genome assembly of a woody plant with both climbing and erect habits, Rhamnella rubrinervis.</title>
        <authorList>
            <person name="Lu Z."/>
            <person name="Yang Y."/>
            <person name="Zhu X."/>
            <person name="Sun Y."/>
        </authorList>
    </citation>
    <scope>NUCLEOTIDE SEQUENCE</scope>
    <source>
        <strain evidence="3">BYM</strain>
        <tissue evidence="3">Leaf</tissue>
    </source>
</reference>
<organism evidence="3 4">
    <name type="scientific">Rhamnella rubrinervis</name>
    <dbReference type="NCBI Taxonomy" id="2594499"/>
    <lineage>
        <taxon>Eukaryota</taxon>
        <taxon>Viridiplantae</taxon>
        <taxon>Streptophyta</taxon>
        <taxon>Embryophyta</taxon>
        <taxon>Tracheophyta</taxon>
        <taxon>Spermatophyta</taxon>
        <taxon>Magnoliopsida</taxon>
        <taxon>eudicotyledons</taxon>
        <taxon>Gunneridae</taxon>
        <taxon>Pentapetalae</taxon>
        <taxon>rosids</taxon>
        <taxon>fabids</taxon>
        <taxon>Rosales</taxon>
        <taxon>Rhamnaceae</taxon>
        <taxon>rhamnoid group</taxon>
        <taxon>Rhamneae</taxon>
        <taxon>Rhamnella</taxon>
    </lineage>
</organism>
<comment type="caution">
    <text evidence="3">The sequence shown here is derived from an EMBL/GenBank/DDBJ whole genome shotgun (WGS) entry which is preliminary data.</text>
</comment>